<feature type="transmembrane region" description="Helical" evidence="2">
    <location>
        <begin position="6"/>
        <end position="23"/>
    </location>
</feature>
<evidence type="ECO:0000256" key="2">
    <source>
        <dbReference type="SAM" id="Phobius"/>
    </source>
</evidence>
<dbReference type="PANTHER" id="PTHR23084">
    <property type="entry name" value="PHOSPHATIDYLINOSITOL-4-PHOSPHATE 5-KINASE RELATED"/>
    <property type="match status" value="1"/>
</dbReference>
<evidence type="ECO:0000313" key="3">
    <source>
        <dbReference type="EMBL" id="QHT13080.1"/>
    </source>
</evidence>
<dbReference type="InterPro" id="IPR003409">
    <property type="entry name" value="MORN"/>
</dbReference>
<keyword evidence="2" id="KW-0472">Membrane</keyword>
<dbReference type="EMBL" id="MN739560">
    <property type="protein sequence ID" value="QHT13080.1"/>
    <property type="molecule type" value="Genomic_DNA"/>
</dbReference>
<accession>A0A6C0D9P8</accession>
<evidence type="ECO:0000256" key="1">
    <source>
        <dbReference type="ARBA" id="ARBA00022737"/>
    </source>
</evidence>
<keyword evidence="2" id="KW-0812">Transmembrane</keyword>
<keyword evidence="1" id="KW-0677">Repeat</keyword>
<sequence>MFVNTYLFILIISLIISLIITLTKSSKSCDFTTKGNDFTIEFKGIIKKNPTTFGSLFNYIFGNKKDIYCTGEWKMKSNNDNHTYKLTYYGDIKDRIPHGVGLNTIINHNYYFDNNIQTKYFYKGNWLNGYKEGFGIQTMINIEIEKNNQTMITTQEGIFANNDIIQGVQFSYFVEKNICYEYNGKFLYNRPHGYGSKYYNNGTVFEGEFEDGKIIKITNTILDIPFNCLEKAIQSNLAV</sequence>
<evidence type="ECO:0008006" key="4">
    <source>
        <dbReference type="Google" id="ProtNLM"/>
    </source>
</evidence>
<dbReference type="AlphaFoldDB" id="A0A6C0D9P8"/>
<dbReference type="SUPFAM" id="SSF82185">
    <property type="entry name" value="Histone H3 K4-specific methyltransferase SET7/9 N-terminal domain"/>
    <property type="match status" value="1"/>
</dbReference>
<protein>
    <recommendedName>
        <fullName evidence="4">MORN repeat protein</fullName>
    </recommendedName>
</protein>
<keyword evidence="2" id="KW-1133">Transmembrane helix</keyword>
<organism evidence="3">
    <name type="scientific">viral metagenome</name>
    <dbReference type="NCBI Taxonomy" id="1070528"/>
    <lineage>
        <taxon>unclassified sequences</taxon>
        <taxon>metagenomes</taxon>
        <taxon>organismal metagenomes</taxon>
    </lineage>
</organism>
<dbReference type="Pfam" id="PF02493">
    <property type="entry name" value="MORN"/>
    <property type="match status" value="2"/>
</dbReference>
<proteinExistence type="predicted"/>
<reference evidence="3" key="1">
    <citation type="journal article" date="2020" name="Nature">
        <title>Giant virus diversity and host interactions through global metagenomics.</title>
        <authorList>
            <person name="Schulz F."/>
            <person name="Roux S."/>
            <person name="Paez-Espino D."/>
            <person name="Jungbluth S."/>
            <person name="Walsh D.A."/>
            <person name="Denef V.J."/>
            <person name="McMahon K.D."/>
            <person name="Konstantinidis K.T."/>
            <person name="Eloe-Fadrosh E.A."/>
            <person name="Kyrpides N.C."/>
            <person name="Woyke T."/>
        </authorList>
    </citation>
    <scope>NUCLEOTIDE SEQUENCE</scope>
    <source>
        <strain evidence="3">GVMAG-M-3300023174-130</strain>
    </source>
</reference>
<dbReference type="PANTHER" id="PTHR23084:SF263">
    <property type="entry name" value="MORN REPEAT-CONTAINING PROTEIN 1"/>
    <property type="match status" value="1"/>
</dbReference>
<name>A0A6C0D9P8_9ZZZZ</name>